<organism evidence="5 6">
    <name type="scientific">Cupriavidus pampae</name>
    <dbReference type="NCBI Taxonomy" id="659251"/>
    <lineage>
        <taxon>Bacteria</taxon>
        <taxon>Pseudomonadati</taxon>
        <taxon>Pseudomonadota</taxon>
        <taxon>Betaproteobacteria</taxon>
        <taxon>Burkholderiales</taxon>
        <taxon>Burkholderiaceae</taxon>
        <taxon>Cupriavidus</taxon>
    </lineage>
</organism>
<dbReference type="Gene3D" id="1.10.640.10">
    <property type="entry name" value="Haem peroxidase domain superfamily, animal type"/>
    <property type="match status" value="1"/>
</dbReference>
<keyword evidence="6" id="KW-1185">Reference proteome</keyword>
<keyword evidence="2" id="KW-0964">Secreted</keyword>
<protein>
    <recommendedName>
        <fullName evidence="7">Heme peroxidase</fullName>
    </recommendedName>
</protein>
<gene>
    <name evidence="5" type="ORF">LMG32289_02640</name>
</gene>
<dbReference type="PRINTS" id="PR00457">
    <property type="entry name" value="ANPEROXIDASE"/>
</dbReference>
<dbReference type="CDD" id="cd09819">
    <property type="entry name" value="An_peroxidase_bacterial_1"/>
    <property type="match status" value="1"/>
</dbReference>
<evidence type="ECO:0000313" key="5">
    <source>
        <dbReference type="EMBL" id="CAG9172635.1"/>
    </source>
</evidence>
<dbReference type="InterPro" id="IPR019791">
    <property type="entry name" value="Haem_peroxidase_animal"/>
</dbReference>
<dbReference type="SUPFAM" id="SSF48113">
    <property type="entry name" value="Heme-dependent peroxidases"/>
    <property type="match status" value="1"/>
</dbReference>
<keyword evidence="3" id="KW-0325">Glycoprotein</keyword>
<feature type="compositionally biased region" description="Polar residues" evidence="4">
    <location>
        <begin position="1"/>
        <end position="10"/>
    </location>
</feature>
<name>A0ABM8WYJ3_9BURK</name>
<dbReference type="PROSITE" id="PS50292">
    <property type="entry name" value="PEROXIDASE_3"/>
    <property type="match status" value="1"/>
</dbReference>
<comment type="caution">
    <text evidence="5">The sequence shown here is derived from an EMBL/GenBank/DDBJ whole genome shotgun (WGS) entry which is preliminary data.</text>
</comment>
<dbReference type="PANTHER" id="PTHR11475:SF4">
    <property type="entry name" value="CHORION PEROXIDASE"/>
    <property type="match status" value="1"/>
</dbReference>
<sequence>MEPTPQNHGQCTAHANAPRSNVVKPGRFGRLFPELPPWTTGDTAKDRAVASELATAMHANQPIDGVIPAGFTYLGQFIDHDMTFDPTSIGENAVDLDDLKNFRTPALDLDCLYGSGPRDQPFLYLRSSGTKSEQFIVGPVVRPPAGAPGADHSQAIALDGHTYDLPRVCDGISEHTAILGDRRNDENLIVAQLHRTMLHFHNAVCLHFPQSDFRTVRKTVMHYYQHVLLNQFLPMIAGKTETAEALAQLKYYRIGVGEAATEPFIPLEFSGAAYRFGHSMIRSGYKFNAVFPGNSTNLIFQFTGSGFPPALHHYPTNWLLNWKQFFPDLGGSPQVTKAIDPLLAPELVIGPDKVPLALLNLERGSTLHYCLPSGQQVSKRMCTKPLSKEALESGPTGAVIKKFNLGENTPLWFYILKEAEVSAGGTHLGPIGGTIVAEVMVGLLRSDPESVLNSTADALPVAGKDFKIGDLFKFVESKKGQSNIPAAGVINPLGD</sequence>
<dbReference type="Pfam" id="PF03098">
    <property type="entry name" value="An_peroxidase"/>
    <property type="match status" value="1"/>
</dbReference>
<evidence type="ECO:0000256" key="2">
    <source>
        <dbReference type="ARBA" id="ARBA00022525"/>
    </source>
</evidence>
<accession>A0ABM8WYJ3</accession>
<dbReference type="EMBL" id="CAJZAG010000005">
    <property type="protein sequence ID" value="CAG9172635.1"/>
    <property type="molecule type" value="Genomic_DNA"/>
</dbReference>
<evidence type="ECO:0000256" key="1">
    <source>
        <dbReference type="ARBA" id="ARBA00004613"/>
    </source>
</evidence>
<dbReference type="PANTHER" id="PTHR11475">
    <property type="entry name" value="OXIDASE/PEROXIDASE"/>
    <property type="match status" value="1"/>
</dbReference>
<evidence type="ECO:0008006" key="7">
    <source>
        <dbReference type="Google" id="ProtNLM"/>
    </source>
</evidence>
<reference evidence="5 6" key="1">
    <citation type="submission" date="2021-08" db="EMBL/GenBank/DDBJ databases">
        <authorList>
            <person name="Peeters C."/>
        </authorList>
    </citation>
    <scope>NUCLEOTIDE SEQUENCE [LARGE SCALE GENOMIC DNA]</scope>
    <source>
        <strain evidence="5 6">LMG 32289</strain>
    </source>
</reference>
<dbReference type="InterPro" id="IPR037120">
    <property type="entry name" value="Haem_peroxidase_sf_animal"/>
</dbReference>
<evidence type="ECO:0000256" key="4">
    <source>
        <dbReference type="SAM" id="MobiDB-lite"/>
    </source>
</evidence>
<dbReference type="RefSeq" id="WP_223988799.1">
    <property type="nucleotide sequence ID" value="NZ_CAJZAG010000005.1"/>
</dbReference>
<feature type="region of interest" description="Disordered" evidence="4">
    <location>
        <begin position="1"/>
        <end position="23"/>
    </location>
</feature>
<evidence type="ECO:0000313" key="6">
    <source>
        <dbReference type="Proteomes" id="UP000706525"/>
    </source>
</evidence>
<proteinExistence type="predicted"/>
<dbReference type="InterPro" id="IPR010255">
    <property type="entry name" value="Haem_peroxidase_sf"/>
</dbReference>
<evidence type="ECO:0000256" key="3">
    <source>
        <dbReference type="ARBA" id="ARBA00023180"/>
    </source>
</evidence>
<dbReference type="Proteomes" id="UP000706525">
    <property type="component" value="Unassembled WGS sequence"/>
</dbReference>
<comment type="subcellular location">
    <subcellularLocation>
        <location evidence="1">Secreted</location>
    </subcellularLocation>
</comment>